<name>A0A8J6DCC0_9ROSI</name>
<dbReference type="AlphaFoldDB" id="A0A8J6DCC0"/>
<sequence length="249" mass="28412">MWWIREKVIDLYGKSIGEHICNLTIPHNDRNDNLSWIQNPDGFYTSKSAYSWLSLKFQSSQTFLENHLEAQNAPNKMVFQGKEDPAIMVWERKPPKEFVKVNVDAAILDGYVGYGVIARDANGFALSSCYGFNDKTLDVIWVELKALSVGMKLAKTMKISKLIVESDNVTLINIVNKGENDITILGRCANKECTILRNFDSIRFNWVDRRSNVVADLLSKLAIKNKCNLNFNMDYPMEIHNLIISEAIK</sequence>
<proteinExistence type="predicted"/>
<evidence type="ECO:0000313" key="2">
    <source>
        <dbReference type="EMBL" id="KAG8503436.1"/>
    </source>
</evidence>
<dbReference type="GO" id="GO:0003676">
    <property type="term" value="F:nucleic acid binding"/>
    <property type="evidence" value="ECO:0007669"/>
    <property type="project" value="InterPro"/>
</dbReference>
<dbReference type="InterPro" id="IPR036397">
    <property type="entry name" value="RNaseH_sf"/>
</dbReference>
<evidence type="ECO:0000259" key="1">
    <source>
        <dbReference type="Pfam" id="PF13456"/>
    </source>
</evidence>
<dbReference type="InterPro" id="IPR002156">
    <property type="entry name" value="RNaseH_domain"/>
</dbReference>
<dbReference type="GO" id="GO:0004523">
    <property type="term" value="F:RNA-DNA hybrid ribonuclease activity"/>
    <property type="evidence" value="ECO:0007669"/>
    <property type="project" value="InterPro"/>
</dbReference>
<feature type="domain" description="RNase H type-1" evidence="1">
    <location>
        <begin position="108"/>
        <end position="221"/>
    </location>
</feature>
<dbReference type="PANTHER" id="PTHR47723:SF19">
    <property type="entry name" value="POLYNUCLEOTIDYL TRANSFERASE, RIBONUCLEASE H-LIKE SUPERFAMILY PROTEIN"/>
    <property type="match status" value="1"/>
</dbReference>
<evidence type="ECO:0000313" key="3">
    <source>
        <dbReference type="Proteomes" id="UP000701853"/>
    </source>
</evidence>
<dbReference type="InterPro" id="IPR053151">
    <property type="entry name" value="RNase_H-like"/>
</dbReference>
<reference evidence="2 3" key="1">
    <citation type="journal article" date="2021" name="bioRxiv">
        <title>The Gossypium anomalum genome as a resource for cotton improvement and evolutionary analysis of hybrid incompatibility.</title>
        <authorList>
            <person name="Grover C.E."/>
            <person name="Yuan D."/>
            <person name="Arick M.A."/>
            <person name="Miller E.R."/>
            <person name="Hu G."/>
            <person name="Peterson D.G."/>
            <person name="Wendel J.F."/>
            <person name="Udall J.A."/>
        </authorList>
    </citation>
    <scope>NUCLEOTIDE SEQUENCE [LARGE SCALE GENOMIC DNA]</scope>
    <source>
        <strain evidence="2">JFW-Udall</strain>
        <tissue evidence="2">Leaf</tissue>
    </source>
</reference>
<dbReference type="InterPro" id="IPR012337">
    <property type="entry name" value="RNaseH-like_sf"/>
</dbReference>
<comment type="caution">
    <text evidence="2">The sequence shown here is derived from an EMBL/GenBank/DDBJ whole genome shotgun (WGS) entry which is preliminary data.</text>
</comment>
<dbReference type="OrthoDB" id="1002691at2759"/>
<dbReference type="Proteomes" id="UP000701853">
    <property type="component" value="Chromosome 1"/>
</dbReference>
<gene>
    <name evidence="2" type="ORF">CXB51_001596</name>
</gene>
<dbReference type="PANTHER" id="PTHR47723">
    <property type="entry name" value="OS05G0353850 PROTEIN"/>
    <property type="match status" value="1"/>
</dbReference>
<dbReference type="SUPFAM" id="SSF53098">
    <property type="entry name" value="Ribonuclease H-like"/>
    <property type="match status" value="1"/>
</dbReference>
<dbReference type="InterPro" id="IPR044730">
    <property type="entry name" value="RNase_H-like_dom_plant"/>
</dbReference>
<dbReference type="EMBL" id="JAHUZN010000001">
    <property type="protein sequence ID" value="KAG8503436.1"/>
    <property type="molecule type" value="Genomic_DNA"/>
</dbReference>
<keyword evidence="3" id="KW-1185">Reference proteome</keyword>
<accession>A0A8J6DCC0</accession>
<dbReference type="CDD" id="cd06222">
    <property type="entry name" value="RNase_H_like"/>
    <property type="match status" value="1"/>
</dbReference>
<dbReference type="Pfam" id="PF13456">
    <property type="entry name" value="RVT_3"/>
    <property type="match status" value="1"/>
</dbReference>
<dbReference type="Gene3D" id="3.30.420.10">
    <property type="entry name" value="Ribonuclease H-like superfamily/Ribonuclease H"/>
    <property type="match status" value="1"/>
</dbReference>
<organism evidence="2 3">
    <name type="scientific">Gossypium anomalum</name>
    <dbReference type="NCBI Taxonomy" id="47600"/>
    <lineage>
        <taxon>Eukaryota</taxon>
        <taxon>Viridiplantae</taxon>
        <taxon>Streptophyta</taxon>
        <taxon>Embryophyta</taxon>
        <taxon>Tracheophyta</taxon>
        <taxon>Spermatophyta</taxon>
        <taxon>Magnoliopsida</taxon>
        <taxon>eudicotyledons</taxon>
        <taxon>Gunneridae</taxon>
        <taxon>Pentapetalae</taxon>
        <taxon>rosids</taxon>
        <taxon>malvids</taxon>
        <taxon>Malvales</taxon>
        <taxon>Malvaceae</taxon>
        <taxon>Malvoideae</taxon>
        <taxon>Gossypium</taxon>
    </lineage>
</organism>
<protein>
    <recommendedName>
        <fullName evidence="1">RNase H type-1 domain-containing protein</fullName>
    </recommendedName>
</protein>